<dbReference type="OrthoDB" id="190426at2"/>
<reference evidence="2" key="1">
    <citation type="submission" date="2016-10" db="EMBL/GenBank/DDBJ databases">
        <authorList>
            <person name="Varghese N."/>
            <person name="Submissions S."/>
        </authorList>
    </citation>
    <scope>NUCLEOTIDE SEQUENCE [LARGE SCALE GENOMIC DNA]</scope>
    <source>
        <strain evidence="2">DSM 11706</strain>
    </source>
</reference>
<dbReference type="STRING" id="126156.SAMN05421670_3098"/>
<name>A0A1I6A2X0_9BACI</name>
<accession>A0A1I6A2X0</accession>
<proteinExistence type="predicted"/>
<evidence type="ECO:0008006" key="3">
    <source>
        <dbReference type="Google" id="ProtNLM"/>
    </source>
</evidence>
<dbReference type="Pfam" id="PF13030">
    <property type="entry name" value="DUF3891"/>
    <property type="match status" value="1"/>
</dbReference>
<dbReference type="AlphaFoldDB" id="A0A1I6A2X0"/>
<gene>
    <name evidence="1" type="ORF">SAMN05421670_3098</name>
</gene>
<sequence length="254" mass="29889">MIVFEREKSYVMVTQDDHAQVSKQIAEHCKDDFYYDSKDVQEVVLAIQEHDRGWIDPDKSPVWNDQLEQPFSFIDYPTDLKISFYEKGLDEVEGMSKYACLLCSLHYSSFVQDADETAVQKFWDIEKQRQDRLYDELGIVGNEKKKETLMYHLDLLKFSDFLSLFICLHEPGNNDKLHPFFKNGFPQLFLFVMQEPIIASWESDEVVTLSFSPLKSELNVKLTYKEVWKEQIEKDGLLQAFKDTPVAHRKVTFK</sequence>
<dbReference type="EMBL" id="FOXU01000006">
    <property type="protein sequence ID" value="SFQ62897.1"/>
    <property type="molecule type" value="Genomic_DNA"/>
</dbReference>
<evidence type="ECO:0000313" key="2">
    <source>
        <dbReference type="Proteomes" id="UP000198734"/>
    </source>
</evidence>
<protein>
    <recommendedName>
        <fullName evidence="3">DUF3891 domain-containing protein</fullName>
    </recommendedName>
</protein>
<dbReference type="InterPro" id="IPR024992">
    <property type="entry name" value="DUF3891"/>
</dbReference>
<organism evidence="1 2">
    <name type="scientific">Psychrobacillus psychrotolerans</name>
    <dbReference type="NCBI Taxonomy" id="126156"/>
    <lineage>
        <taxon>Bacteria</taxon>
        <taxon>Bacillati</taxon>
        <taxon>Bacillota</taxon>
        <taxon>Bacilli</taxon>
        <taxon>Bacillales</taxon>
        <taxon>Bacillaceae</taxon>
        <taxon>Psychrobacillus</taxon>
    </lineage>
</organism>
<dbReference type="RefSeq" id="WP_093537766.1">
    <property type="nucleotide sequence ID" value="NZ_FOXU01000006.1"/>
</dbReference>
<evidence type="ECO:0000313" key="1">
    <source>
        <dbReference type="EMBL" id="SFQ62897.1"/>
    </source>
</evidence>
<keyword evidence="2" id="KW-1185">Reference proteome</keyword>
<dbReference type="Proteomes" id="UP000198734">
    <property type="component" value="Unassembled WGS sequence"/>
</dbReference>